<sequence length="274" mass="30898">MKIDKFYLFLIIILVFVSVVFWPTPKTPLVFDPGFSPSILTTTLPKKGFMVNYQKSLPILMYHYIRDPDLQSDGVGKNLSVSPSALEKHLKIIQSKGFKTATLADFANHKVFEPSVILTFDDGYGDFYTNAWPILTKYGARATVFVITDKIDRPGYLTSNQIQQLSSENIEIGSHSVSHPNLTNASDANINKQLEDSKVELEGITAKEVVSFCYPSGKYDEKVMQAVKKAGYSTAVTTDFDFASLEKYSIYALPRFRVKETTDLKQIFTDYHLK</sequence>
<dbReference type="EMBL" id="LBVO01000051">
    <property type="protein sequence ID" value="KKQ87513.1"/>
    <property type="molecule type" value="Genomic_DNA"/>
</dbReference>
<accession>A0A0G0L658</accession>
<evidence type="ECO:0000256" key="3">
    <source>
        <dbReference type="SAM" id="Phobius"/>
    </source>
</evidence>
<dbReference type="PANTHER" id="PTHR34216:SF3">
    <property type="entry name" value="POLY-BETA-1,6-N-ACETYL-D-GLUCOSAMINE N-DEACETYLASE"/>
    <property type="match status" value="1"/>
</dbReference>
<keyword evidence="2" id="KW-0732">Signal</keyword>
<dbReference type="GO" id="GO:0005975">
    <property type="term" value="P:carbohydrate metabolic process"/>
    <property type="evidence" value="ECO:0007669"/>
    <property type="project" value="InterPro"/>
</dbReference>
<dbReference type="CDD" id="cd10918">
    <property type="entry name" value="CE4_NodB_like_5s_6s"/>
    <property type="match status" value="1"/>
</dbReference>
<keyword evidence="3" id="KW-0472">Membrane</keyword>
<evidence type="ECO:0000259" key="4">
    <source>
        <dbReference type="PROSITE" id="PS51677"/>
    </source>
</evidence>
<dbReference type="GO" id="GO:0005576">
    <property type="term" value="C:extracellular region"/>
    <property type="evidence" value="ECO:0007669"/>
    <property type="project" value="UniProtKB-SubCell"/>
</dbReference>
<dbReference type="PANTHER" id="PTHR34216">
    <property type="match status" value="1"/>
</dbReference>
<dbReference type="GO" id="GO:0016810">
    <property type="term" value="F:hydrolase activity, acting on carbon-nitrogen (but not peptide) bonds"/>
    <property type="evidence" value="ECO:0007669"/>
    <property type="project" value="InterPro"/>
</dbReference>
<name>A0A0G0L658_9BACT</name>
<protein>
    <submittedName>
        <fullName evidence="5">Polysaccharide deacetylase</fullName>
    </submittedName>
</protein>
<feature type="transmembrane region" description="Helical" evidence="3">
    <location>
        <begin position="7"/>
        <end position="24"/>
    </location>
</feature>
<organism evidence="5 6">
    <name type="scientific">Berkelbacteria bacterium GW2011_GWA2_38_9</name>
    <dbReference type="NCBI Taxonomy" id="1618334"/>
    <lineage>
        <taxon>Bacteria</taxon>
        <taxon>Candidatus Berkelbacteria</taxon>
    </lineage>
</organism>
<proteinExistence type="predicted"/>
<dbReference type="Pfam" id="PF01522">
    <property type="entry name" value="Polysacc_deac_1"/>
    <property type="match status" value="1"/>
</dbReference>
<feature type="domain" description="NodB homology" evidence="4">
    <location>
        <begin position="114"/>
        <end position="274"/>
    </location>
</feature>
<dbReference type="AlphaFoldDB" id="A0A0G0L658"/>
<evidence type="ECO:0000256" key="2">
    <source>
        <dbReference type="ARBA" id="ARBA00022729"/>
    </source>
</evidence>
<evidence type="ECO:0000313" key="5">
    <source>
        <dbReference type="EMBL" id="KKQ87513.1"/>
    </source>
</evidence>
<keyword evidence="3" id="KW-1133">Transmembrane helix</keyword>
<gene>
    <name evidence="5" type="ORF">UT11_C0051G0006</name>
</gene>
<dbReference type="InterPro" id="IPR051398">
    <property type="entry name" value="Polysacch_Deacetylase"/>
</dbReference>
<dbReference type="Gene3D" id="3.20.20.370">
    <property type="entry name" value="Glycoside hydrolase/deacetylase"/>
    <property type="match status" value="1"/>
</dbReference>
<dbReference type="SUPFAM" id="SSF88713">
    <property type="entry name" value="Glycoside hydrolase/deacetylase"/>
    <property type="match status" value="1"/>
</dbReference>
<keyword evidence="3" id="KW-0812">Transmembrane</keyword>
<dbReference type="Proteomes" id="UP000033934">
    <property type="component" value="Unassembled WGS sequence"/>
</dbReference>
<comment type="caution">
    <text evidence="5">The sequence shown here is derived from an EMBL/GenBank/DDBJ whole genome shotgun (WGS) entry which is preliminary data.</text>
</comment>
<evidence type="ECO:0000256" key="1">
    <source>
        <dbReference type="ARBA" id="ARBA00004613"/>
    </source>
</evidence>
<comment type="subcellular location">
    <subcellularLocation>
        <location evidence="1">Secreted</location>
    </subcellularLocation>
</comment>
<evidence type="ECO:0000313" key="6">
    <source>
        <dbReference type="Proteomes" id="UP000033934"/>
    </source>
</evidence>
<dbReference type="PROSITE" id="PS51677">
    <property type="entry name" value="NODB"/>
    <property type="match status" value="1"/>
</dbReference>
<dbReference type="InterPro" id="IPR002509">
    <property type="entry name" value="NODB_dom"/>
</dbReference>
<reference evidence="5 6" key="1">
    <citation type="journal article" date="2015" name="Nature">
        <title>rRNA introns, odd ribosomes, and small enigmatic genomes across a large radiation of phyla.</title>
        <authorList>
            <person name="Brown C.T."/>
            <person name="Hug L.A."/>
            <person name="Thomas B.C."/>
            <person name="Sharon I."/>
            <person name="Castelle C.J."/>
            <person name="Singh A."/>
            <person name="Wilkins M.J."/>
            <person name="Williams K.H."/>
            <person name="Banfield J.F."/>
        </authorList>
    </citation>
    <scope>NUCLEOTIDE SEQUENCE [LARGE SCALE GENOMIC DNA]</scope>
</reference>
<dbReference type="InterPro" id="IPR011330">
    <property type="entry name" value="Glyco_hydro/deAcase_b/a-brl"/>
</dbReference>